<feature type="transmembrane region" description="Helical" evidence="10">
    <location>
        <begin position="199"/>
        <end position="222"/>
    </location>
</feature>
<evidence type="ECO:0000256" key="1">
    <source>
        <dbReference type="ARBA" id="ARBA00004141"/>
    </source>
</evidence>
<gene>
    <name evidence="12" type="ORF">pdam_00006421</name>
</gene>
<dbReference type="PROSITE" id="PS00237">
    <property type="entry name" value="G_PROTEIN_RECEP_F1_1"/>
    <property type="match status" value="1"/>
</dbReference>
<protein>
    <recommendedName>
        <fullName evidence="11">G-protein coupled receptors family 1 profile domain-containing protein</fullName>
    </recommendedName>
</protein>
<feature type="transmembrane region" description="Helical" evidence="10">
    <location>
        <begin position="253"/>
        <end position="277"/>
    </location>
</feature>
<evidence type="ECO:0000256" key="9">
    <source>
        <dbReference type="SAM" id="MobiDB-lite"/>
    </source>
</evidence>
<dbReference type="EMBL" id="RCHS01000482">
    <property type="protein sequence ID" value="RMX58577.1"/>
    <property type="molecule type" value="Genomic_DNA"/>
</dbReference>
<evidence type="ECO:0000256" key="6">
    <source>
        <dbReference type="ARBA" id="ARBA00023170"/>
    </source>
</evidence>
<keyword evidence="7 8" id="KW-0807">Transducer</keyword>
<dbReference type="OMA" id="PTFIVIY"/>
<dbReference type="InterPro" id="IPR000276">
    <property type="entry name" value="GPCR_Rhodpsn"/>
</dbReference>
<keyword evidence="4 8" id="KW-0297">G-protein coupled receptor</keyword>
<feature type="transmembrane region" description="Helical" evidence="10">
    <location>
        <begin position="28"/>
        <end position="52"/>
    </location>
</feature>
<feature type="transmembrane region" description="Helical" evidence="10">
    <location>
        <begin position="289"/>
        <end position="311"/>
    </location>
</feature>
<feature type="region of interest" description="Disordered" evidence="9">
    <location>
        <begin position="360"/>
        <end position="383"/>
    </location>
</feature>
<keyword evidence="3 10" id="KW-1133">Transmembrane helix</keyword>
<feature type="transmembrane region" description="Helical" evidence="10">
    <location>
        <begin position="150"/>
        <end position="170"/>
    </location>
</feature>
<evidence type="ECO:0000256" key="7">
    <source>
        <dbReference type="ARBA" id="ARBA00023224"/>
    </source>
</evidence>
<comment type="subcellular location">
    <subcellularLocation>
        <location evidence="1">Membrane</location>
        <topology evidence="1">Multi-pass membrane protein</topology>
    </subcellularLocation>
</comment>
<keyword evidence="6 8" id="KW-0675">Receptor</keyword>
<evidence type="ECO:0000313" key="13">
    <source>
        <dbReference type="Proteomes" id="UP000275408"/>
    </source>
</evidence>
<dbReference type="Gene3D" id="1.20.1070.10">
    <property type="entry name" value="Rhodopsin 7-helix transmembrane proteins"/>
    <property type="match status" value="1"/>
</dbReference>
<evidence type="ECO:0000256" key="2">
    <source>
        <dbReference type="ARBA" id="ARBA00022692"/>
    </source>
</evidence>
<sequence>MNNSSVVVPSSSGGEPTESLPLNVSIQIIQAVLSSLVLICSLFGNVLVICVVMQSLRMRTVTNFLIVNMACADILYTLVSFPPLFVMIFNEYDWAMSRRGLGIFFCQVVNFGQYMLVPVSVLTLAAIAFDRFFAILMPLRRIINKRVFRCIVIVIWVTSAAVAAPLLYALQVTIDSNGGLTCNEKWAPLFDEKTAHRDYALVLFFIMFCLPISVMIALYSVICRHLWSIRPPGEMEQEESKNLIKRRNSRRSVVKMLITVVAVFIISWLPLQIANLIFFFQEVDISESLYFACEIFMRASCAFNPLVYAVFSENYRQGFKKVFARCCCSKIKAFVPQRAFSTSSSRQQTAPSLLRSDYALSRREGGKKSCREVKEEDQEEHQI</sequence>
<comment type="similarity">
    <text evidence="8">Belongs to the G-protein coupled receptor 1 family.</text>
</comment>
<dbReference type="InterPro" id="IPR017452">
    <property type="entry name" value="GPCR_Rhodpsn_7TM"/>
</dbReference>
<dbReference type="STRING" id="46731.A0A3M6UY90"/>
<dbReference type="FunFam" id="1.20.1070.10:FF:000291">
    <property type="entry name" value="Predicted protein"/>
    <property type="match status" value="1"/>
</dbReference>
<evidence type="ECO:0000256" key="4">
    <source>
        <dbReference type="ARBA" id="ARBA00023040"/>
    </source>
</evidence>
<dbReference type="SUPFAM" id="SSF81321">
    <property type="entry name" value="Family A G protein-coupled receptor-like"/>
    <property type="match status" value="1"/>
</dbReference>
<name>A0A3M6UY90_POCDA</name>
<evidence type="ECO:0000313" key="12">
    <source>
        <dbReference type="EMBL" id="RMX58577.1"/>
    </source>
</evidence>
<evidence type="ECO:0000256" key="10">
    <source>
        <dbReference type="SAM" id="Phobius"/>
    </source>
</evidence>
<evidence type="ECO:0000256" key="8">
    <source>
        <dbReference type="RuleBase" id="RU000688"/>
    </source>
</evidence>
<proteinExistence type="inferred from homology"/>
<keyword evidence="2 8" id="KW-0812">Transmembrane</keyword>
<dbReference type="PRINTS" id="PR00237">
    <property type="entry name" value="GPCRRHODOPSN"/>
</dbReference>
<dbReference type="PROSITE" id="PS50262">
    <property type="entry name" value="G_PROTEIN_RECEP_F1_2"/>
    <property type="match status" value="1"/>
</dbReference>
<dbReference type="GO" id="GO:0005886">
    <property type="term" value="C:plasma membrane"/>
    <property type="evidence" value="ECO:0007669"/>
    <property type="project" value="TreeGrafter"/>
</dbReference>
<dbReference type="OrthoDB" id="10053194at2759"/>
<dbReference type="AlphaFoldDB" id="A0A3M6UY90"/>
<feature type="transmembrane region" description="Helical" evidence="10">
    <location>
        <begin position="101"/>
        <end position="129"/>
    </location>
</feature>
<dbReference type="SMART" id="SM01381">
    <property type="entry name" value="7TM_GPCR_Srsx"/>
    <property type="match status" value="1"/>
</dbReference>
<dbReference type="GO" id="GO:0004930">
    <property type="term" value="F:G protein-coupled receptor activity"/>
    <property type="evidence" value="ECO:0007669"/>
    <property type="project" value="UniProtKB-KW"/>
</dbReference>
<dbReference type="Pfam" id="PF00001">
    <property type="entry name" value="7tm_1"/>
    <property type="match status" value="1"/>
</dbReference>
<evidence type="ECO:0000256" key="3">
    <source>
        <dbReference type="ARBA" id="ARBA00022989"/>
    </source>
</evidence>
<keyword evidence="13" id="KW-1185">Reference proteome</keyword>
<keyword evidence="5 10" id="KW-0472">Membrane</keyword>
<accession>A0A3M6UY90</accession>
<evidence type="ECO:0000256" key="5">
    <source>
        <dbReference type="ARBA" id="ARBA00023136"/>
    </source>
</evidence>
<feature type="domain" description="G-protein coupled receptors family 1 profile" evidence="11">
    <location>
        <begin position="44"/>
        <end position="308"/>
    </location>
</feature>
<feature type="transmembrane region" description="Helical" evidence="10">
    <location>
        <begin position="64"/>
        <end position="89"/>
    </location>
</feature>
<organism evidence="12 13">
    <name type="scientific">Pocillopora damicornis</name>
    <name type="common">Cauliflower coral</name>
    <name type="synonym">Millepora damicornis</name>
    <dbReference type="NCBI Taxonomy" id="46731"/>
    <lineage>
        <taxon>Eukaryota</taxon>
        <taxon>Metazoa</taxon>
        <taxon>Cnidaria</taxon>
        <taxon>Anthozoa</taxon>
        <taxon>Hexacorallia</taxon>
        <taxon>Scleractinia</taxon>
        <taxon>Astrocoeniina</taxon>
        <taxon>Pocilloporidae</taxon>
        <taxon>Pocillopora</taxon>
    </lineage>
</organism>
<comment type="caution">
    <text evidence="12">The sequence shown here is derived from an EMBL/GenBank/DDBJ whole genome shotgun (WGS) entry which is preliminary data.</text>
</comment>
<evidence type="ECO:0000259" key="11">
    <source>
        <dbReference type="PROSITE" id="PS50262"/>
    </source>
</evidence>
<dbReference type="PANTHER" id="PTHR45695">
    <property type="entry name" value="LEUCOKININ RECEPTOR-RELATED"/>
    <property type="match status" value="1"/>
</dbReference>
<dbReference type="PANTHER" id="PTHR45695:SF9">
    <property type="entry name" value="LEUCOKININ RECEPTOR"/>
    <property type="match status" value="1"/>
</dbReference>
<reference evidence="12 13" key="1">
    <citation type="journal article" date="2018" name="Sci. Rep.">
        <title>Comparative analysis of the Pocillopora damicornis genome highlights role of immune system in coral evolution.</title>
        <authorList>
            <person name="Cunning R."/>
            <person name="Bay R.A."/>
            <person name="Gillette P."/>
            <person name="Baker A.C."/>
            <person name="Traylor-Knowles N."/>
        </authorList>
    </citation>
    <scope>NUCLEOTIDE SEQUENCE [LARGE SCALE GENOMIC DNA]</scope>
    <source>
        <strain evidence="12">RSMAS</strain>
        <tissue evidence="12">Whole animal</tissue>
    </source>
</reference>
<dbReference type="Proteomes" id="UP000275408">
    <property type="component" value="Unassembled WGS sequence"/>
</dbReference>